<dbReference type="EC" id="3.2.1.55" evidence="4"/>
<dbReference type="GO" id="GO:0000272">
    <property type="term" value="P:polysaccharide catabolic process"/>
    <property type="evidence" value="ECO:0007669"/>
    <property type="project" value="TreeGrafter"/>
</dbReference>
<evidence type="ECO:0000313" key="10">
    <source>
        <dbReference type="Proteomes" id="UP000004778"/>
    </source>
</evidence>
<dbReference type="EMBL" id="ACFH01000104">
    <property type="protein sequence ID" value="EEH65771.1"/>
    <property type="molecule type" value="Genomic_DNA"/>
</dbReference>
<comment type="catalytic activity">
    <reaction evidence="1">
        <text>Hydrolysis of terminal non-reducing alpha-L-arabinofuranoside residues in alpha-L-arabinosides.</text>
        <dbReference type="EC" id="3.2.1.55"/>
    </reaction>
</comment>
<dbReference type="InterPro" id="IPR010720">
    <property type="entry name" value="Alpha-L-AF_C"/>
</dbReference>
<keyword evidence="5" id="KW-0378">Hydrolase</keyword>
<dbReference type="AlphaFoldDB" id="C0W677"/>
<dbReference type="InterPro" id="IPR017853">
    <property type="entry name" value="GH"/>
</dbReference>
<dbReference type="GO" id="GO:0046556">
    <property type="term" value="F:alpha-L-arabinofuranosidase activity"/>
    <property type="evidence" value="ECO:0007669"/>
    <property type="project" value="UniProtKB-EC"/>
</dbReference>
<organism evidence="9 10">
    <name type="scientific">Actinomyces urogenitalis DSM 15434</name>
    <dbReference type="NCBI Taxonomy" id="525246"/>
    <lineage>
        <taxon>Bacteria</taxon>
        <taxon>Bacillati</taxon>
        <taxon>Actinomycetota</taxon>
        <taxon>Actinomycetes</taxon>
        <taxon>Actinomycetales</taxon>
        <taxon>Actinomycetaceae</taxon>
        <taxon>Actinomyces</taxon>
    </lineage>
</organism>
<accession>C0W677</accession>
<dbReference type="Pfam" id="PF06964">
    <property type="entry name" value="Alpha-L-AF_C"/>
    <property type="match status" value="1"/>
</dbReference>
<dbReference type="GO" id="GO:0046373">
    <property type="term" value="P:L-arabinose metabolic process"/>
    <property type="evidence" value="ECO:0007669"/>
    <property type="project" value="InterPro"/>
</dbReference>
<comment type="similarity">
    <text evidence="2">Belongs to the glycosyl hydrolase 51 family.</text>
</comment>
<evidence type="ECO:0000256" key="6">
    <source>
        <dbReference type="ARBA" id="ARBA00023277"/>
    </source>
</evidence>
<dbReference type="Gene3D" id="2.60.40.1180">
    <property type="entry name" value="Golgi alpha-mannosidase II"/>
    <property type="match status" value="1"/>
</dbReference>
<keyword evidence="7" id="KW-0326">Glycosidase</keyword>
<evidence type="ECO:0000313" key="9">
    <source>
        <dbReference type="EMBL" id="EEH65771.1"/>
    </source>
</evidence>
<gene>
    <name evidence="9" type="ORF">HMPREF0058_1371</name>
</gene>
<keyword evidence="6" id="KW-0119">Carbohydrate metabolism</keyword>
<proteinExistence type="inferred from homology"/>
<reference evidence="9 10" key="1">
    <citation type="submission" date="2009-01" db="EMBL/GenBank/DDBJ databases">
        <authorList>
            <person name="Qin X."/>
            <person name="Bachman B."/>
            <person name="Battles P."/>
            <person name="Bell A."/>
            <person name="Bess C."/>
            <person name="Bickham C."/>
            <person name="Chaboub L."/>
            <person name="Chen D."/>
            <person name="Coyle M."/>
            <person name="Deiros D.R."/>
            <person name="Dinh H."/>
            <person name="Forbes L."/>
            <person name="Fowler G."/>
            <person name="Francisco L."/>
            <person name="Fu Q."/>
            <person name="Gubbala S."/>
            <person name="Hale W."/>
            <person name="Han Y."/>
            <person name="Hemphill L."/>
            <person name="Highlander S.K."/>
            <person name="Hirani K."/>
            <person name="Hogues M."/>
            <person name="Jackson L."/>
            <person name="Jakkamsetti A."/>
            <person name="Javaid M."/>
            <person name="Jiang H."/>
            <person name="Korchina V."/>
            <person name="Kovar C."/>
            <person name="Lara F."/>
            <person name="Lee S."/>
            <person name="Mata R."/>
            <person name="Mathew T."/>
            <person name="Moen C."/>
            <person name="Morales K."/>
            <person name="Munidasa M."/>
            <person name="Nazareth L."/>
            <person name="Ngo R."/>
            <person name="Nguyen L."/>
            <person name="Okwuonu G."/>
            <person name="Ongeri F."/>
            <person name="Patil S."/>
            <person name="Petrosino J."/>
            <person name="Pham C."/>
            <person name="Pham P."/>
            <person name="Pu L.-L."/>
            <person name="Puazo M."/>
            <person name="Raj R."/>
            <person name="Reid J."/>
            <person name="Rouhana J."/>
            <person name="Saada N."/>
            <person name="Shang Y."/>
            <person name="Simmons D."/>
            <person name="Thornton R."/>
            <person name="Warren J."/>
            <person name="Weissenberger G."/>
            <person name="Zhang J."/>
            <person name="Zhang L."/>
            <person name="Zhou C."/>
            <person name="Zhu D."/>
            <person name="Muzny D."/>
            <person name="Worley K."/>
            <person name="Gibbs R."/>
        </authorList>
    </citation>
    <scope>NUCLEOTIDE SEQUENCE [LARGE SCALE GENOMIC DNA]</scope>
    <source>
        <strain evidence="9 10">DSM 15434</strain>
    </source>
</reference>
<name>C0W677_9ACTO</name>
<evidence type="ECO:0000256" key="4">
    <source>
        <dbReference type="ARBA" id="ARBA00012670"/>
    </source>
</evidence>
<dbReference type="Pfam" id="PF22848">
    <property type="entry name" value="ASD1_dom"/>
    <property type="match status" value="1"/>
</dbReference>
<dbReference type="InterPro" id="IPR013780">
    <property type="entry name" value="Glyco_hydro_b"/>
</dbReference>
<protein>
    <recommendedName>
        <fullName evidence="4">non-reducing end alpha-L-arabinofuranosidase</fullName>
        <ecNumber evidence="4">3.2.1.55</ecNumber>
    </recommendedName>
</protein>
<evidence type="ECO:0000256" key="3">
    <source>
        <dbReference type="ARBA" id="ARBA00011165"/>
    </source>
</evidence>
<dbReference type="STRING" id="103621.GCA_001067145_01466"/>
<feature type="domain" description="Alpha-L-arabinofuranosidase C-terminal" evidence="8">
    <location>
        <begin position="301"/>
        <end position="505"/>
    </location>
</feature>
<keyword evidence="10" id="KW-1185">Reference proteome</keyword>
<dbReference type="SUPFAM" id="SSF51445">
    <property type="entry name" value="(Trans)glycosidases"/>
    <property type="match status" value="1"/>
</dbReference>
<evidence type="ECO:0000259" key="8">
    <source>
        <dbReference type="SMART" id="SM00813"/>
    </source>
</evidence>
<dbReference type="PANTHER" id="PTHR43576:SF3">
    <property type="entry name" value="ALPHA-L-ARABINOFURANOSIDASE C"/>
    <property type="match status" value="1"/>
</dbReference>
<evidence type="ECO:0000256" key="2">
    <source>
        <dbReference type="ARBA" id="ARBA00007186"/>
    </source>
</evidence>
<evidence type="ECO:0000256" key="1">
    <source>
        <dbReference type="ARBA" id="ARBA00001462"/>
    </source>
</evidence>
<dbReference type="SUPFAM" id="SSF51011">
    <property type="entry name" value="Glycosyl hydrolase domain"/>
    <property type="match status" value="1"/>
</dbReference>
<comment type="subunit">
    <text evidence="3">Homohexamer; trimer of dimers.</text>
</comment>
<dbReference type="eggNOG" id="COG3534">
    <property type="taxonomic scope" value="Bacteria"/>
</dbReference>
<sequence length="512" mass="56838">MTNPELKEALMAKARIAVDAYRPIGQIDRRMYGVLVEHMGRCVYTGIFEPDHPTADEHGLRQDVMGLVRELGITVARYPGGNFVSNYRWEDGIGPVAERPTRRELAWHSTEPNSFGLDEFMEWCRQAEVEPMMAINLGTRGEEDAVNILDYTNGELGTQYSDMRRDNGHAEPYNVRMWCLGNEMDGPWQVGHKNAEDYAYLAGSTARAMKMMDQDLELVACGSSAWEMPTFGDWERTILDLNYDEVDYISMHRYVDPDVQDRASFLAAGYDMDRFIDGVIATADAVGAKKRSDKKIKISVDEWNVWRLAEWNSMEHGFATDDWPFAPKRIEDVYTGADALALGGMLISLLRHADRVKAACIAQLVNVIAPIMTEKGGRAWRQTTFYPFSIGSRIARGTAYDAVVETARTSTERYGEVDQLDAVVTWDKETGTGSLLALNRSLTEPVDLSAALASLGVSRVVKAQILAPEDLDAVNTADNPDAVAPVPHAVELSDGVLTTTLPPASWLAVELA</sequence>
<comment type="caution">
    <text evidence="9">The sequence shown here is derived from an EMBL/GenBank/DDBJ whole genome shotgun (WGS) entry which is preliminary data.</text>
</comment>
<dbReference type="Gene3D" id="3.20.20.80">
    <property type="entry name" value="Glycosidases"/>
    <property type="match status" value="1"/>
</dbReference>
<dbReference type="HOGENOM" id="CLU_017810_1_1_11"/>
<dbReference type="InterPro" id="IPR055235">
    <property type="entry name" value="ASD1_cat"/>
</dbReference>
<evidence type="ECO:0000256" key="5">
    <source>
        <dbReference type="ARBA" id="ARBA00022801"/>
    </source>
</evidence>
<evidence type="ECO:0000256" key="7">
    <source>
        <dbReference type="ARBA" id="ARBA00023295"/>
    </source>
</evidence>
<dbReference type="SMART" id="SM00813">
    <property type="entry name" value="Alpha-L-AF_C"/>
    <property type="match status" value="1"/>
</dbReference>
<dbReference type="Proteomes" id="UP000004778">
    <property type="component" value="Unassembled WGS sequence"/>
</dbReference>
<dbReference type="PANTHER" id="PTHR43576">
    <property type="entry name" value="ALPHA-L-ARABINOFURANOSIDASE C-RELATED"/>
    <property type="match status" value="1"/>
</dbReference>